<dbReference type="Gene3D" id="3.40.50.300">
    <property type="entry name" value="P-loop containing nucleotide triphosphate hydrolases"/>
    <property type="match status" value="1"/>
</dbReference>
<reference evidence="3" key="2">
    <citation type="submission" date="2006-01" db="EMBL/GenBank/DDBJ databases">
        <authorList>
            <person name="Genoscope"/>
        </authorList>
    </citation>
    <scope>NUCLEOTIDE SEQUENCE</scope>
</reference>
<name>Q1Q369_KUEST</name>
<dbReference type="GO" id="GO:0002098">
    <property type="term" value="P:tRNA wobble uridine modification"/>
    <property type="evidence" value="ECO:0007669"/>
    <property type="project" value="TreeGrafter"/>
</dbReference>
<reference evidence="4 5" key="3">
    <citation type="submission" date="2020-02" db="EMBL/GenBank/DDBJ databases">
        <title>Newly sequenced genome of strain CSTR1 showed variability in Candidatus Kuenenia stuttgartiensis genomes.</title>
        <authorList>
            <person name="Ding C."/>
            <person name="Adrian L."/>
        </authorList>
    </citation>
    <scope>NUCLEOTIDE SEQUENCE [LARGE SCALE GENOMIC DNA]</scope>
    <source>
        <strain evidence="4 5">CSTR1</strain>
    </source>
</reference>
<dbReference type="SUPFAM" id="SSF52540">
    <property type="entry name" value="P-loop containing nucleoside triphosphate hydrolases"/>
    <property type="match status" value="1"/>
</dbReference>
<accession>Q1Q369</accession>
<dbReference type="InterPro" id="IPR006073">
    <property type="entry name" value="GTP-bd"/>
</dbReference>
<sequence length="225" mass="24681">MIWFLPVIFWALFGGGIGAGIGAIIDAIINKPRQIKPKYRNTIIVSFYGPTNAGKSSGVKALFGIDTGLIHPIPGSTKEVSVWTLPDGLSIADTPGLQDINDAHVVKAKRFIDNTDIFIYVINSNGGITEKVQADLELLKAIGRPLLVVLNKIDTIEKSKREEFVKHQSKVAAVDKNSFLSVAFDPLPQISRKPINVELVQEWISKTLKEKGELLLKKKGNSKII</sequence>
<dbReference type="GO" id="GO:0005737">
    <property type="term" value="C:cytoplasm"/>
    <property type="evidence" value="ECO:0007669"/>
    <property type="project" value="TreeGrafter"/>
</dbReference>
<evidence type="ECO:0000259" key="2">
    <source>
        <dbReference type="Pfam" id="PF01926"/>
    </source>
</evidence>
<evidence type="ECO:0000256" key="1">
    <source>
        <dbReference type="SAM" id="Phobius"/>
    </source>
</evidence>
<keyword evidence="1" id="KW-0812">Transmembrane</keyword>
<keyword evidence="1" id="KW-1133">Transmembrane helix</keyword>
<dbReference type="EMBL" id="CT573071">
    <property type="protein sequence ID" value="CAJ74459.1"/>
    <property type="molecule type" value="Genomic_DNA"/>
</dbReference>
<dbReference type="Pfam" id="PF01926">
    <property type="entry name" value="MMR_HSR1"/>
    <property type="match status" value="1"/>
</dbReference>
<dbReference type="Proteomes" id="UP000501926">
    <property type="component" value="Chromosome"/>
</dbReference>
<dbReference type="PANTHER" id="PTHR42714:SF6">
    <property type="entry name" value="TRANSLATION INITIATION FACTOR IF-2"/>
    <property type="match status" value="1"/>
</dbReference>
<dbReference type="AlphaFoldDB" id="Q1Q369"/>
<gene>
    <name evidence="4" type="ORF">KsCSTR_21860</name>
    <name evidence="3" type="ORF">kuste3696</name>
</gene>
<evidence type="ECO:0000313" key="5">
    <source>
        <dbReference type="Proteomes" id="UP000501926"/>
    </source>
</evidence>
<organism evidence="3">
    <name type="scientific">Kuenenia stuttgartiensis</name>
    <dbReference type="NCBI Taxonomy" id="174633"/>
    <lineage>
        <taxon>Bacteria</taxon>
        <taxon>Pseudomonadati</taxon>
        <taxon>Planctomycetota</taxon>
        <taxon>Candidatus Brocadiia</taxon>
        <taxon>Candidatus Brocadiales</taxon>
        <taxon>Candidatus Brocadiaceae</taxon>
        <taxon>Candidatus Kuenenia</taxon>
    </lineage>
</organism>
<keyword evidence="1" id="KW-0472">Membrane</keyword>
<reference evidence="3" key="1">
    <citation type="journal article" date="2006" name="Nature">
        <title>Deciphering the evolution and metabolism of an anammox bacterium from a community genome.</title>
        <authorList>
            <person name="Strous M."/>
            <person name="Pelletier E."/>
            <person name="Mangenot S."/>
            <person name="Rattei T."/>
            <person name="Lehner A."/>
            <person name="Taylor M.W."/>
            <person name="Horn M."/>
            <person name="Daims H."/>
            <person name="Bartol-Mavel D."/>
            <person name="Wincker P."/>
            <person name="Barbe V."/>
            <person name="Fonknechten N."/>
            <person name="Vallenet D."/>
            <person name="Segurens B."/>
            <person name="Schenowitz-Truong C."/>
            <person name="Medigue C."/>
            <person name="Collingro A."/>
            <person name="Snel B."/>
            <person name="Dutilh B.E."/>
            <person name="OpDenCamp H.J.M."/>
            <person name="vanDerDrift C."/>
            <person name="Cirpus I."/>
            <person name="vanDePas-Schoonen K.T."/>
            <person name="Harhangi H.R."/>
            <person name="vanNiftrik L."/>
            <person name="Schmid M."/>
            <person name="Keltjens J."/>
            <person name="vanDeVossenberg J."/>
            <person name="Kartal B."/>
            <person name="Meier H."/>
            <person name="Frishman D."/>
            <person name="Huynen M.A."/>
            <person name="Mewes H."/>
            <person name="Weissenbach J."/>
            <person name="Jetten M.S.M."/>
            <person name="Wagner M."/>
            <person name="LePaslier D."/>
        </authorList>
    </citation>
    <scope>NUCLEOTIDE SEQUENCE</scope>
</reference>
<evidence type="ECO:0000313" key="3">
    <source>
        <dbReference type="EMBL" id="CAJ74459.1"/>
    </source>
</evidence>
<dbReference type="InterPro" id="IPR027417">
    <property type="entry name" value="P-loop_NTPase"/>
</dbReference>
<dbReference type="EMBL" id="CP049055">
    <property type="protein sequence ID" value="QII11565.1"/>
    <property type="molecule type" value="Genomic_DNA"/>
</dbReference>
<protein>
    <submittedName>
        <fullName evidence="3">Hypothetical GTPase protein</fullName>
    </submittedName>
    <submittedName>
        <fullName evidence="4">Putative GTPase protein</fullName>
    </submittedName>
</protein>
<dbReference type="GO" id="GO:0030488">
    <property type="term" value="P:tRNA methylation"/>
    <property type="evidence" value="ECO:0007669"/>
    <property type="project" value="TreeGrafter"/>
</dbReference>
<evidence type="ECO:0000313" key="4">
    <source>
        <dbReference type="EMBL" id="QII11565.1"/>
    </source>
</evidence>
<feature type="transmembrane region" description="Helical" evidence="1">
    <location>
        <begin position="6"/>
        <end position="29"/>
    </location>
</feature>
<feature type="domain" description="G" evidence="2">
    <location>
        <begin position="45"/>
        <end position="152"/>
    </location>
</feature>
<proteinExistence type="predicted"/>
<dbReference type="GO" id="GO:0005525">
    <property type="term" value="F:GTP binding"/>
    <property type="evidence" value="ECO:0007669"/>
    <property type="project" value="InterPro"/>
</dbReference>
<dbReference type="RefSeq" id="WP_164994890.1">
    <property type="nucleotide sequence ID" value="NZ_CP049055.1"/>
</dbReference>
<dbReference type="PANTHER" id="PTHR42714">
    <property type="entry name" value="TRNA MODIFICATION GTPASE GTPBP3"/>
    <property type="match status" value="1"/>
</dbReference>